<accession>A0A8R7QB20</accession>
<reference evidence="4" key="1">
    <citation type="journal article" date="2013" name="Nature">
        <title>Draft genome of the wheat A-genome progenitor Triticum urartu.</title>
        <authorList>
            <person name="Ling H.Q."/>
            <person name="Zhao S."/>
            <person name="Liu D."/>
            <person name="Wang J."/>
            <person name="Sun H."/>
            <person name="Zhang C."/>
            <person name="Fan H."/>
            <person name="Li D."/>
            <person name="Dong L."/>
            <person name="Tao Y."/>
            <person name="Gao C."/>
            <person name="Wu H."/>
            <person name="Li Y."/>
            <person name="Cui Y."/>
            <person name="Guo X."/>
            <person name="Zheng S."/>
            <person name="Wang B."/>
            <person name="Yu K."/>
            <person name="Liang Q."/>
            <person name="Yang W."/>
            <person name="Lou X."/>
            <person name="Chen J."/>
            <person name="Feng M."/>
            <person name="Jian J."/>
            <person name="Zhang X."/>
            <person name="Luo G."/>
            <person name="Jiang Y."/>
            <person name="Liu J."/>
            <person name="Wang Z."/>
            <person name="Sha Y."/>
            <person name="Zhang B."/>
            <person name="Wu H."/>
            <person name="Tang D."/>
            <person name="Shen Q."/>
            <person name="Xue P."/>
            <person name="Zou S."/>
            <person name="Wang X."/>
            <person name="Liu X."/>
            <person name="Wang F."/>
            <person name="Yang Y."/>
            <person name="An X."/>
            <person name="Dong Z."/>
            <person name="Zhang K."/>
            <person name="Zhang X."/>
            <person name="Luo M.C."/>
            <person name="Dvorak J."/>
            <person name="Tong Y."/>
            <person name="Wang J."/>
            <person name="Yang H."/>
            <person name="Li Z."/>
            <person name="Wang D."/>
            <person name="Zhang A."/>
            <person name="Wang J."/>
        </authorList>
    </citation>
    <scope>NUCLEOTIDE SEQUENCE</scope>
    <source>
        <strain evidence="4">cv. G1812</strain>
    </source>
</reference>
<organism evidence="3 4">
    <name type="scientific">Triticum urartu</name>
    <name type="common">Red wild einkorn</name>
    <name type="synonym">Crithodium urartu</name>
    <dbReference type="NCBI Taxonomy" id="4572"/>
    <lineage>
        <taxon>Eukaryota</taxon>
        <taxon>Viridiplantae</taxon>
        <taxon>Streptophyta</taxon>
        <taxon>Embryophyta</taxon>
        <taxon>Tracheophyta</taxon>
        <taxon>Spermatophyta</taxon>
        <taxon>Magnoliopsida</taxon>
        <taxon>Liliopsida</taxon>
        <taxon>Poales</taxon>
        <taxon>Poaceae</taxon>
        <taxon>BOP clade</taxon>
        <taxon>Pooideae</taxon>
        <taxon>Triticodae</taxon>
        <taxon>Triticeae</taxon>
        <taxon>Triticinae</taxon>
        <taxon>Triticum</taxon>
    </lineage>
</organism>
<evidence type="ECO:0000313" key="3">
    <source>
        <dbReference type="EnsemblPlants" id="TuG1812G0500001751.01.T02"/>
    </source>
</evidence>
<reference evidence="3" key="3">
    <citation type="submission" date="2022-06" db="UniProtKB">
        <authorList>
            <consortium name="EnsemblPlants"/>
        </authorList>
    </citation>
    <scope>IDENTIFICATION</scope>
</reference>
<name>A0A8R7QB20_TRIUA</name>
<dbReference type="Gramene" id="TuG1812G0500001751.01.T02">
    <property type="protein sequence ID" value="TuG1812G0500001751.01.T02"/>
    <property type="gene ID" value="TuG1812G0500001751.01"/>
</dbReference>
<dbReference type="Proteomes" id="UP000015106">
    <property type="component" value="Chromosome 5"/>
</dbReference>
<feature type="chain" id="PRO_5035804149" evidence="2">
    <location>
        <begin position="21"/>
        <end position="82"/>
    </location>
</feature>
<sequence>PKTRSPFLFIFFAIGAATTAEHRAAAFNSPSLACSSPPQEQITPAMASLQLPPQQQITPVRAHPRPPLASSNRASRPSRLPP</sequence>
<feature type="region of interest" description="Disordered" evidence="1">
    <location>
        <begin position="52"/>
        <end position="82"/>
    </location>
</feature>
<evidence type="ECO:0000313" key="4">
    <source>
        <dbReference type="Proteomes" id="UP000015106"/>
    </source>
</evidence>
<evidence type="ECO:0000256" key="2">
    <source>
        <dbReference type="SAM" id="SignalP"/>
    </source>
</evidence>
<proteinExistence type="predicted"/>
<protein>
    <submittedName>
        <fullName evidence="3">Uncharacterized protein</fullName>
    </submittedName>
</protein>
<reference evidence="3" key="2">
    <citation type="submission" date="2018-03" db="EMBL/GenBank/DDBJ databases">
        <title>The Triticum urartu genome reveals the dynamic nature of wheat genome evolution.</title>
        <authorList>
            <person name="Ling H."/>
            <person name="Ma B."/>
            <person name="Shi X."/>
            <person name="Liu H."/>
            <person name="Dong L."/>
            <person name="Sun H."/>
            <person name="Cao Y."/>
            <person name="Gao Q."/>
            <person name="Zheng S."/>
            <person name="Li Y."/>
            <person name="Yu Y."/>
            <person name="Du H."/>
            <person name="Qi M."/>
            <person name="Li Y."/>
            <person name="Yu H."/>
            <person name="Cui Y."/>
            <person name="Wang N."/>
            <person name="Chen C."/>
            <person name="Wu H."/>
            <person name="Zhao Y."/>
            <person name="Zhang J."/>
            <person name="Li Y."/>
            <person name="Zhou W."/>
            <person name="Zhang B."/>
            <person name="Hu W."/>
            <person name="Eijk M."/>
            <person name="Tang J."/>
            <person name="Witsenboer H."/>
            <person name="Zhao S."/>
            <person name="Li Z."/>
            <person name="Zhang A."/>
            <person name="Wang D."/>
            <person name="Liang C."/>
        </authorList>
    </citation>
    <scope>NUCLEOTIDE SEQUENCE [LARGE SCALE GENOMIC DNA]</scope>
    <source>
        <strain evidence="3">cv. G1812</strain>
    </source>
</reference>
<dbReference type="EnsemblPlants" id="TuG1812G0500001751.01.T02">
    <property type="protein sequence ID" value="TuG1812G0500001751.01.T02"/>
    <property type="gene ID" value="TuG1812G0500001751.01"/>
</dbReference>
<feature type="signal peptide" evidence="2">
    <location>
        <begin position="1"/>
        <end position="20"/>
    </location>
</feature>
<keyword evidence="4" id="KW-1185">Reference proteome</keyword>
<evidence type="ECO:0000256" key="1">
    <source>
        <dbReference type="SAM" id="MobiDB-lite"/>
    </source>
</evidence>
<dbReference type="AlphaFoldDB" id="A0A8R7QB20"/>
<keyword evidence="2" id="KW-0732">Signal</keyword>